<feature type="binding site" evidence="2">
    <location>
        <position position="315"/>
    </location>
    <ligand>
        <name>substrate</name>
    </ligand>
</feature>
<keyword evidence="2" id="KW-0460">Magnesium</keyword>
<comment type="catalytic activity">
    <reaction evidence="2">
        <text>thiamine phosphate + ATP = thiamine diphosphate + ADP</text>
        <dbReference type="Rhea" id="RHEA:15913"/>
        <dbReference type="ChEBI" id="CHEBI:30616"/>
        <dbReference type="ChEBI" id="CHEBI:37575"/>
        <dbReference type="ChEBI" id="CHEBI:58937"/>
        <dbReference type="ChEBI" id="CHEBI:456216"/>
        <dbReference type="EC" id="2.7.4.16"/>
    </reaction>
</comment>
<keyword evidence="2" id="KW-0547">Nucleotide-binding</keyword>
<feature type="binding site" evidence="2">
    <location>
        <position position="212"/>
    </location>
    <ligand>
        <name>Mg(2+)</name>
        <dbReference type="ChEBI" id="CHEBI:18420"/>
        <label>5</label>
    </ligand>
</feature>
<dbReference type="Pfam" id="PF02769">
    <property type="entry name" value="AIRS_C"/>
    <property type="match status" value="1"/>
</dbReference>
<dbReference type="SUPFAM" id="SSF56042">
    <property type="entry name" value="PurM C-terminal domain-like"/>
    <property type="match status" value="1"/>
</dbReference>
<feature type="binding site" evidence="2">
    <location>
        <position position="121"/>
    </location>
    <ligand>
        <name>Mg(2+)</name>
        <dbReference type="ChEBI" id="CHEBI:18420"/>
        <label>1</label>
    </ligand>
</feature>
<keyword evidence="1 2" id="KW-0784">Thiamine biosynthesis</keyword>
<dbReference type="AlphaFoldDB" id="A0A0W0TWB0"/>
<reference evidence="3 4" key="1">
    <citation type="submission" date="2015-11" db="EMBL/GenBank/DDBJ databases">
        <title>Genomic analysis of 38 Legionella species identifies large and diverse effector repertoires.</title>
        <authorList>
            <person name="Burstein D."/>
            <person name="Amaro F."/>
            <person name="Zusman T."/>
            <person name="Lifshitz Z."/>
            <person name="Cohen O."/>
            <person name="Gilbert J.A."/>
            <person name="Pupko T."/>
            <person name="Shuman H.A."/>
            <person name="Segal G."/>
        </authorList>
    </citation>
    <scope>NUCLEOTIDE SEQUENCE [LARGE SCALE GENOMIC DNA]</scope>
    <source>
        <strain evidence="3 4">ATCC 49504</strain>
    </source>
</reference>
<dbReference type="Pfam" id="PF00586">
    <property type="entry name" value="AIRS"/>
    <property type="match status" value="1"/>
</dbReference>
<feature type="binding site" evidence="2">
    <location>
        <position position="211"/>
    </location>
    <ligand>
        <name>ATP</name>
        <dbReference type="ChEBI" id="CHEBI:30616"/>
    </ligand>
</feature>
<feature type="binding site" evidence="2">
    <location>
        <position position="46"/>
    </location>
    <ligand>
        <name>Mg(2+)</name>
        <dbReference type="ChEBI" id="CHEBI:18420"/>
        <label>2</label>
    </ligand>
</feature>
<dbReference type="InterPro" id="IPR010918">
    <property type="entry name" value="PurM-like_C_dom"/>
</dbReference>
<dbReference type="PATRIC" id="fig|45065.4.peg.1285"/>
<dbReference type="InterPro" id="IPR006283">
    <property type="entry name" value="ThiL-like"/>
</dbReference>
<dbReference type="Gene3D" id="3.90.650.10">
    <property type="entry name" value="PurM-like C-terminal domain"/>
    <property type="match status" value="1"/>
</dbReference>
<dbReference type="Proteomes" id="UP000054785">
    <property type="component" value="Unassembled WGS sequence"/>
</dbReference>
<dbReference type="NCBIfam" id="TIGR01379">
    <property type="entry name" value="thiL"/>
    <property type="match status" value="1"/>
</dbReference>
<comment type="caution">
    <text evidence="3">The sequence shown here is derived from an EMBL/GenBank/DDBJ whole genome shotgun (WGS) entry which is preliminary data.</text>
</comment>
<comment type="similarity">
    <text evidence="2">Belongs to the thiamine-monophosphate kinase family.</text>
</comment>
<evidence type="ECO:0000256" key="2">
    <source>
        <dbReference type="HAMAP-Rule" id="MF_02128"/>
    </source>
</evidence>
<feature type="binding site" evidence="2">
    <location>
        <position position="29"/>
    </location>
    <ligand>
        <name>Mg(2+)</name>
        <dbReference type="ChEBI" id="CHEBI:18420"/>
        <label>3</label>
    </ligand>
</feature>
<organism evidence="3 4">
    <name type="scientific">Legionella geestiana</name>
    <dbReference type="NCBI Taxonomy" id="45065"/>
    <lineage>
        <taxon>Bacteria</taxon>
        <taxon>Pseudomonadati</taxon>
        <taxon>Pseudomonadota</taxon>
        <taxon>Gammaproteobacteria</taxon>
        <taxon>Legionellales</taxon>
        <taxon>Legionellaceae</taxon>
        <taxon>Legionella</taxon>
    </lineage>
</organism>
<dbReference type="PIRSF" id="PIRSF005303">
    <property type="entry name" value="Thiam_monoph_kin"/>
    <property type="match status" value="1"/>
</dbReference>
<keyword evidence="4" id="KW-1185">Reference proteome</keyword>
<comment type="miscellaneous">
    <text evidence="2">Reaction mechanism of ThiL seems to utilize a direct, inline transfer of the gamma-phosphate of ATP to TMP rather than a phosphorylated enzyme intermediate.</text>
</comment>
<dbReference type="InterPro" id="IPR036921">
    <property type="entry name" value="PurM-like_N_sf"/>
</dbReference>
<dbReference type="PANTHER" id="PTHR30270">
    <property type="entry name" value="THIAMINE-MONOPHOSPHATE KINASE"/>
    <property type="match status" value="1"/>
</dbReference>
<evidence type="ECO:0000256" key="1">
    <source>
        <dbReference type="ARBA" id="ARBA00022977"/>
    </source>
</evidence>
<accession>A0A0W0TWB0</accession>
<feature type="binding site" evidence="2">
    <location>
        <position position="53"/>
    </location>
    <ligand>
        <name>substrate</name>
    </ligand>
</feature>
<keyword evidence="2" id="KW-0067">ATP-binding</keyword>
<comment type="pathway">
    <text evidence="2">Cofactor biosynthesis; thiamine diphosphate biosynthesis; thiamine diphosphate from thiamine phosphate: step 1/1.</text>
</comment>
<dbReference type="InterPro" id="IPR016188">
    <property type="entry name" value="PurM-like_N"/>
</dbReference>
<dbReference type="GO" id="GO:0009030">
    <property type="term" value="F:thiamine-phosphate kinase activity"/>
    <property type="evidence" value="ECO:0007669"/>
    <property type="project" value="UniProtKB-UniRule"/>
</dbReference>
<dbReference type="InterPro" id="IPR036676">
    <property type="entry name" value="PurM-like_C_sf"/>
</dbReference>
<feature type="binding site" evidence="2">
    <location>
        <position position="74"/>
    </location>
    <ligand>
        <name>Mg(2+)</name>
        <dbReference type="ChEBI" id="CHEBI:18420"/>
        <label>4</label>
    </ligand>
</feature>
<dbReference type="HAMAP" id="MF_02128">
    <property type="entry name" value="TMP_kinase"/>
    <property type="match status" value="1"/>
</dbReference>
<feature type="binding site" evidence="2">
    <location>
        <position position="74"/>
    </location>
    <ligand>
        <name>Mg(2+)</name>
        <dbReference type="ChEBI" id="CHEBI:18420"/>
        <label>3</label>
    </ligand>
</feature>
<protein>
    <recommendedName>
        <fullName evidence="2">Thiamine-monophosphate kinase</fullName>
        <shortName evidence="2">TMP kinase</shortName>
        <shortName evidence="2">Thiamine-phosphate kinase</shortName>
        <ecNumber evidence="2">2.7.4.16</ecNumber>
    </recommendedName>
</protein>
<dbReference type="EMBL" id="LNYC01000044">
    <property type="protein sequence ID" value="KTC99702.1"/>
    <property type="molecule type" value="Genomic_DNA"/>
</dbReference>
<dbReference type="GO" id="GO:0005524">
    <property type="term" value="F:ATP binding"/>
    <property type="evidence" value="ECO:0007669"/>
    <property type="project" value="UniProtKB-UniRule"/>
</dbReference>
<comment type="function">
    <text evidence="2">Catalyzes the ATP-dependent phosphorylation of thiamine-monophosphate (TMP) to form thiamine-pyrophosphate (TPP), the active form of vitamin B1.</text>
</comment>
<feature type="binding site" evidence="2">
    <location>
        <begin position="120"/>
        <end position="121"/>
    </location>
    <ligand>
        <name>ATP</name>
        <dbReference type="ChEBI" id="CHEBI:30616"/>
    </ligand>
</feature>
<feature type="binding site" evidence="2">
    <location>
        <position position="209"/>
    </location>
    <ligand>
        <name>Mg(2+)</name>
        <dbReference type="ChEBI" id="CHEBI:18420"/>
        <label>3</label>
    </ligand>
</feature>
<dbReference type="RefSeq" id="WP_028386303.1">
    <property type="nucleotide sequence ID" value="NZ_CAAAHN010000007.1"/>
</dbReference>
<dbReference type="PANTHER" id="PTHR30270:SF0">
    <property type="entry name" value="THIAMINE-MONOPHOSPHATE KINASE"/>
    <property type="match status" value="1"/>
</dbReference>
<evidence type="ECO:0000313" key="4">
    <source>
        <dbReference type="Proteomes" id="UP000054785"/>
    </source>
</evidence>
<dbReference type="Gene3D" id="3.30.1330.10">
    <property type="entry name" value="PurM-like, N-terminal domain"/>
    <property type="match status" value="1"/>
</dbReference>
<dbReference type="EC" id="2.7.4.16" evidence="2"/>
<keyword evidence="2" id="KW-0479">Metal-binding</keyword>
<dbReference type="SUPFAM" id="SSF55326">
    <property type="entry name" value="PurM N-terminal domain-like"/>
    <property type="match status" value="1"/>
</dbReference>
<feature type="binding site" evidence="2">
    <location>
        <position position="259"/>
    </location>
    <ligand>
        <name>substrate</name>
    </ligand>
</feature>
<dbReference type="GO" id="GO:0009229">
    <property type="term" value="P:thiamine diphosphate biosynthetic process"/>
    <property type="evidence" value="ECO:0007669"/>
    <property type="project" value="UniProtKB-UniRule"/>
</dbReference>
<dbReference type="UniPathway" id="UPA00060">
    <property type="reaction ID" value="UER00142"/>
</dbReference>
<comment type="caution">
    <text evidence="2">Lacks conserved residue(s) required for the propagation of feature annotation.</text>
</comment>
<feature type="binding site" evidence="2">
    <location>
        <position position="45"/>
    </location>
    <ligand>
        <name>Mg(2+)</name>
        <dbReference type="ChEBI" id="CHEBI:18420"/>
        <label>1</label>
    </ligand>
</feature>
<feature type="binding site" evidence="2">
    <location>
        <position position="46"/>
    </location>
    <ligand>
        <name>Mg(2+)</name>
        <dbReference type="ChEBI" id="CHEBI:18420"/>
        <label>1</label>
    </ligand>
</feature>
<feature type="binding site" evidence="2">
    <location>
        <position position="29"/>
    </location>
    <ligand>
        <name>Mg(2+)</name>
        <dbReference type="ChEBI" id="CHEBI:18420"/>
        <label>4</label>
    </ligand>
</feature>
<dbReference type="OrthoDB" id="9802811at2"/>
<dbReference type="GO" id="GO:0009228">
    <property type="term" value="P:thiamine biosynthetic process"/>
    <property type="evidence" value="ECO:0007669"/>
    <property type="project" value="UniProtKB-KW"/>
</dbReference>
<keyword evidence="2 3" id="KW-0418">Kinase</keyword>
<dbReference type="STRING" id="45065.Lgee_1194"/>
<dbReference type="GO" id="GO:0000287">
    <property type="term" value="F:magnesium ion binding"/>
    <property type="evidence" value="ECO:0007669"/>
    <property type="project" value="UniProtKB-UniRule"/>
</dbReference>
<keyword evidence="2 3" id="KW-0808">Transferase</keyword>
<name>A0A0W0TWB0_9GAMM</name>
<feature type="binding site" evidence="2">
    <location>
        <position position="74"/>
    </location>
    <ligand>
        <name>Mg(2+)</name>
        <dbReference type="ChEBI" id="CHEBI:18420"/>
        <label>2</label>
    </ligand>
</feature>
<feature type="binding site" evidence="2">
    <location>
        <position position="145"/>
    </location>
    <ligand>
        <name>ATP</name>
        <dbReference type="ChEBI" id="CHEBI:30616"/>
    </ligand>
</feature>
<proteinExistence type="inferred from homology"/>
<sequence>MDEFALIETFFKRPFAATDSELILGIGDDGALLKVPPDMELVVCTDTLVEGVHFPPGLDAGMLAERAVRVNVSDLAAMGATPRWASLALTLPALSENWMKTFSQGLCNALTRYGMTLIGGDTTRGPLCITLTVQGLVPSGRALRRSGAASGNVIVVTGMLGAAALAVECLHGLQVPENDRETLMQALLLPEPRVDVAGVLRDFATAAIDVSDGLGADLQHLCRASGVGACLMMQKLPVHPLVQKYASERAMTLALEGGDDYVLCFTVPPAHLEACRDALSQCGVTCYPVGYIEDGAHMRLTDATGTNHPFTPRGYNHFQETA</sequence>
<dbReference type="CDD" id="cd02194">
    <property type="entry name" value="ThiL"/>
    <property type="match status" value="1"/>
</dbReference>
<gene>
    <name evidence="2 3" type="primary">thiL</name>
    <name evidence="3" type="ORF">Lgee_1194</name>
</gene>
<evidence type="ECO:0000313" key="3">
    <source>
        <dbReference type="EMBL" id="KTC99702.1"/>
    </source>
</evidence>